<sequence>MIMLVAAGYGIGIGLASQIALYNHPNVIIREAADNIPSTATFVVTAERERSAELVRFINRAIAIGEMPTLPHAPPTRTL</sequence>
<accession>A0AAX4EV17</accession>
<proteinExistence type="predicted"/>
<dbReference type="EMBL" id="CP136339">
    <property type="protein sequence ID" value="WOA51056.1"/>
    <property type="molecule type" value="Genomic_DNA"/>
</dbReference>
<evidence type="ECO:0000313" key="2">
    <source>
        <dbReference type="Proteomes" id="UP001304423"/>
    </source>
</evidence>
<dbReference type="RefSeq" id="WP_316391771.1">
    <property type="nucleotide sequence ID" value="NZ_CP136339.1"/>
</dbReference>
<name>A0AAX4EV17_9GAMM</name>
<reference evidence="1" key="1">
    <citation type="submission" date="2023-10" db="EMBL/GenBank/DDBJ databases">
        <title>Clonality and diversity in the soft rot Dickeya solani phytopathogen.</title>
        <authorList>
            <person name="Pedron J."/>
            <person name="Van Gijsegem F."/>
            <person name="Portier P."/>
            <person name="Taghouti G."/>
        </authorList>
    </citation>
    <scope>NUCLEOTIDE SEQUENCE</scope>
    <source>
        <strain evidence="1">CFBP5647</strain>
    </source>
</reference>
<evidence type="ECO:0000313" key="1">
    <source>
        <dbReference type="EMBL" id="WOA51056.1"/>
    </source>
</evidence>
<gene>
    <name evidence="1" type="ORF">RXA29_14040</name>
</gene>
<organism evidence="1 2">
    <name type="scientific">Dickeya solani</name>
    <dbReference type="NCBI Taxonomy" id="1089444"/>
    <lineage>
        <taxon>Bacteria</taxon>
        <taxon>Pseudomonadati</taxon>
        <taxon>Pseudomonadota</taxon>
        <taxon>Gammaproteobacteria</taxon>
        <taxon>Enterobacterales</taxon>
        <taxon>Pectobacteriaceae</taxon>
        <taxon>Dickeya</taxon>
    </lineage>
</organism>
<dbReference type="AlphaFoldDB" id="A0AAX4EV17"/>
<protein>
    <recommendedName>
        <fullName evidence="3">LysR substrate-binding domain-containing protein</fullName>
    </recommendedName>
</protein>
<evidence type="ECO:0008006" key="3">
    <source>
        <dbReference type="Google" id="ProtNLM"/>
    </source>
</evidence>
<dbReference type="Proteomes" id="UP001304423">
    <property type="component" value="Chromosome"/>
</dbReference>